<comment type="caution">
    <text evidence="1">The sequence shown here is derived from an EMBL/GenBank/DDBJ whole genome shotgun (WGS) entry which is preliminary data.</text>
</comment>
<gene>
    <name evidence="1" type="ORF">LITE_LOCUS49776</name>
    <name evidence="2" type="ORF">LITE_LOCUS49829</name>
</gene>
<evidence type="ECO:0000313" key="2">
    <source>
        <dbReference type="EMBL" id="CAI0560845.1"/>
    </source>
</evidence>
<accession>A0AAV0RVY0</accession>
<sequence length="27" mass="3018">MWRVFRGILLVWIGSSALFPAPASDIN</sequence>
<name>A0AAV0RVY0_9ROSI</name>
<dbReference type="AlphaFoldDB" id="A0AAV0RVY0"/>
<protein>
    <submittedName>
        <fullName evidence="1">Uncharacterized protein</fullName>
    </submittedName>
</protein>
<dbReference type="EMBL" id="CAMGYJ010000011">
    <property type="protein sequence ID" value="CAI0560677.1"/>
    <property type="molecule type" value="Genomic_DNA"/>
</dbReference>
<evidence type="ECO:0000313" key="3">
    <source>
        <dbReference type="Proteomes" id="UP001154282"/>
    </source>
</evidence>
<dbReference type="Proteomes" id="UP001154282">
    <property type="component" value="Unassembled WGS sequence"/>
</dbReference>
<dbReference type="EMBL" id="CAMGYJ010000011">
    <property type="protein sequence ID" value="CAI0560845.1"/>
    <property type="molecule type" value="Genomic_DNA"/>
</dbReference>
<proteinExistence type="predicted"/>
<keyword evidence="3" id="KW-1185">Reference proteome</keyword>
<evidence type="ECO:0000313" key="1">
    <source>
        <dbReference type="EMBL" id="CAI0560677.1"/>
    </source>
</evidence>
<reference evidence="1" key="1">
    <citation type="submission" date="2022-08" db="EMBL/GenBank/DDBJ databases">
        <authorList>
            <person name="Gutierrez-Valencia J."/>
        </authorList>
    </citation>
    <scope>NUCLEOTIDE SEQUENCE</scope>
</reference>
<organism evidence="1 3">
    <name type="scientific">Linum tenue</name>
    <dbReference type="NCBI Taxonomy" id="586396"/>
    <lineage>
        <taxon>Eukaryota</taxon>
        <taxon>Viridiplantae</taxon>
        <taxon>Streptophyta</taxon>
        <taxon>Embryophyta</taxon>
        <taxon>Tracheophyta</taxon>
        <taxon>Spermatophyta</taxon>
        <taxon>Magnoliopsida</taxon>
        <taxon>eudicotyledons</taxon>
        <taxon>Gunneridae</taxon>
        <taxon>Pentapetalae</taxon>
        <taxon>rosids</taxon>
        <taxon>fabids</taxon>
        <taxon>Malpighiales</taxon>
        <taxon>Linaceae</taxon>
        <taxon>Linum</taxon>
    </lineage>
</organism>